<feature type="transmembrane region" description="Helical" evidence="7">
    <location>
        <begin position="143"/>
        <end position="164"/>
    </location>
</feature>
<feature type="transmembrane region" description="Helical" evidence="7">
    <location>
        <begin position="234"/>
        <end position="254"/>
    </location>
</feature>
<evidence type="ECO:0000256" key="4">
    <source>
        <dbReference type="ARBA" id="ARBA00022692"/>
    </source>
</evidence>
<keyword evidence="10" id="KW-1185">Reference proteome</keyword>
<proteinExistence type="inferred from homology"/>
<dbReference type="PROSITE" id="PS51257">
    <property type="entry name" value="PROKAR_LIPOPROTEIN"/>
    <property type="match status" value="1"/>
</dbReference>
<dbReference type="InterPro" id="IPR050638">
    <property type="entry name" value="AA-Vitamin_Transporters"/>
</dbReference>
<dbReference type="InterPro" id="IPR037185">
    <property type="entry name" value="EmrE-like"/>
</dbReference>
<feature type="transmembrane region" description="Helical" evidence="7">
    <location>
        <begin position="290"/>
        <end position="307"/>
    </location>
</feature>
<dbReference type="AlphaFoldDB" id="A0A1I0G696"/>
<dbReference type="STRING" id="460384.SAMN05216313_110148"/>
<dbReference type="Pfam" id="PF00892">
    <property type="entry name" value="EamA"/>
    <property type="match status" value="2"/>
</dbReference>
<feature type="transmembrane region" description="Helical" evidence="7">
    <location>
        <begin position="51"/>
        <end position="72"/>
    </location>
</feature>
<keyword evidence="4 7" id="KW-0812">Transmembrane</keyword>
<sequence length="330" mass="36109">MKTRQIPAVGKTSDQKRSREFMGSVMTIVGGACWGLSGCCGQFLFEHRGVEAPWLVALRLLFAGLMLIINGFILNRKNNLRIFKHKRDVRHLLVFALCGITFCQLSYFMAVQTSNAGTATVLQYLSPVLILFLVCFKGRRRPAGLELLAIALSLTGTFLIGTHGNIHGLQLTPQGLTWGLLAAVSAVIYTTLPGTLVNRYDIYQVLGFGMFIGGLFMCLLVRPWNYTVVWDGGTWAAMFGVIVVGTAVAFGLYLQGVSIIGPLKGSLYSGVEPVSSIIISVFWLNTTFTLPDFLGFGLIMVTVLILAKTGGKQEAEGRDREMNPSPRRCE</sequence>
<reference evidence="10" key="1">
    <citation type="submission" date="2016-10" db="EMBL/GenBank/DDBJ databases">
        <authorList>
            <person name="Varghese N."/>
            <person name="Submissions S."/>
        </authorList>
    </citation>
    <scope>NUCLEOTIDE SEQUENCE [LARGE SCALE GENOMIC DNA]</scope>
    <source>
        <strain evidence="10">NLAE-zl-G277</strain>
    </source>
</reference>
<feature type="transmembrane region" description="Helical" evidence="7">
    <location>
        <begin position="266"/>
        <end position="284"/>
    </location>
</feature>
<dbReference type="SUPFAM" id="SSF103481">
    <property type="entry name" value="Multidrug resistance efflux transporter EmrE"/>
    <property type="match status" value="2"/>
</dbReference>
<evidence type="ECO:0000259" key="8">
    <source>
        <dbReference type="Pfam" id="PF00892"/>
    </source>
</evidence>
<feature type="transmembrane region" description="Helical" evidence="7">
    <location>
        <begin position="203"/>
        <end position="222"/>
    </location>
</feature>
<name>A0A1I0G696_9FIRM</name>
<dbReference type="GO" id="GO:0005886">
    <property type="term" value="C:plasma membrane"/>
    <property type="evidence" value="ECO:0007669"/>
    <property type="project" value="UniProtKB-SubCell"/>
</dbReference>
<comment type="subcellular location">
    <subcellularLocation>
        <location evidence="1">Cell membrane</location>
        <topology evidence="1">Multi-pass membrane protein</topology>
    </subcellularLocation>
</comment>
<evidence type="ECO:0000256" key="7">
    <source>
        <dbReference type="SAM" id="Phobius"/>
    </source>
</evidence>
<feature type="transmembrane region" description="Helical" evidence="7">
    <location>
        <begin position="116"/>
        <end position="136"/>
    </location>
</feature>
<evidence type="ECO:0000313" key="9">
    <source>
        <dbReference type="EMBL" id="SET66178.1"/>
    </source>
</evidence>
<dbReference type="PANTHER" id="PTHR32322">
    <property type="entry name" value="INNER MEMBRANE TRANSPORTER"/>
    <property type="match status" value="1"/>
</dbReference>
<evidence type="ECO:0000313" key="10">
    <source>
        <dbReference type="Proteomes" id="UP000198508"/>
    </source>
</evidence>
<dbReference type="InterPro" id="IPR000620">
    <property type="entry name" value="EamA_dom"/>
</dbReference>
<comment type="similarity">
    <text evidence="2">Belongs to the EamA transporter family.</text>
</comment>
<feature type="domain" description="EamA" evidence="8">
    <location>
        <begin position="22"/>
        <end position="161"/>
    </location>
</feature>
<gene>
    <name evidence="9" type="ORF">SAMN05216313_110148</name>
</gene>
<feature type="transmembrane region" description="Helical" evidence="7">
    <location>
        <begin position="176"/>
        <end position="196"/>
    </location>
</feature>
<protein>
    <submittedName>
        <fullName evidence="9">Permease of the drug/metabolite transporter (DMT) superfamily</fullName>
    </submittedName>
</protein>
<evidence type="ECO:0000256" key="5">
    <source>
        <dbReference type="ARBA" id="ARBA00022989"/>
    </source>
</evidence>
<dbReference type="Proteomes" id="UP000198508">
    <property type="component" value="Unassembled WGS sequence"/>
</dbReference>
<organism evidence="9 10">
    <name type="scientific">Enterocloster lavalensis</name>
    <dbReference type="NCBI Taxonomy" id="460384"/>
    <lineage>
        <taxon>Bacteria</taxon>
        <taxon>Bacillati</taxon>
        <taxon>Bacillota</taxon>
        <taxon>Clostridia</taxon>
        <taxon>Lachnospirales</taxon>
        <taxon>Lachnospiraceae</taxon>
        <taxon>Enterocloster</taxon>
    </lineage>
</organism>
<feature type="domain" description="EamA" evidence="8">
    <location>
        <begin position="175"/>
        <end position="306"/>
    </location>
</feature>
<evidence type="ECO:0000256" key="6">
    <source>
        <dbReference type="ARBA" id="ARBA00023136"/>
    </source>
</evidence>
<evidence type="ECO:0000256" key="3">
    <source>
        <dbReference type="ARBA" id="ARBA00022475"/>
    </source>
</evidence>
<accession>A0A1I0G696</accession>
<keyword evidence="3" id="KW-1003">Cell membrane</keyword>
<feature type="transmembrane region" description="Helical" evidence="7">
    <location>
        <begin position="92"/>
        <end position="110"/>
    </location>
</feature>
<keyword evidence="6 7" id="KW-0472">Membrane</keyword>
<keyword evidence="5 7" id="KW-1133">Transmembrane helix</keyword>
<evidence type="ECO:0000256" key="1">
    <source>
        <dbReference type="ARBA" id="ARBA00004651"/>
    </source>
</evidence>
<dbReference type="EMBL" id="FOIM01000010">
    <property type="protein sequence ID" value="SET66178.1"/>
    <property type="molecule type" value="Genomic_DNA"/>
</dbReference>
<evidence type="ECO:0000256" key="2">
    <source>
        <dbReference type="ARBA" id="ARBA00007362"/>
    </source>
</evidence>
<dbReference type="PANTHER" id="PTHR32322:SF18">
    <property type="entry name" value="S-ADENOSYLMETHIONINE_S-ADENOSYLHOMOCYSTEINE TRANSPORTER"/>
    <property type="match status" value="1"/>
</dbReference>
<feature type="transmembrane region" description="Helical" evidence="7">
    <location>
        <begin position="21"/>
        <end position="45"/>
    </location>
</feature>